<dbReference type="PROSITE" id="PS50977">
    <property type="entry name" value="HTH_TETR_2"/>
    <property type="match status" value="1"/>
</dbReference>
<dbReference type="Proteomes" id="UP001499930">
    <property type="component" value="Unassembled WGS sequence"/>
</dbReference>
<comment type="caution">
    <text evidence="2">Lacks conserved residue(s) required for the propagation of feature annotation.</text>
</comment>
<dbReference type="Pfam" id="PF00440">
    <property type="entry name" value="TetR_N"/>
    <property type="match status" value="1"/>
</dbReference>
<dbReference type="PANTHER" id="PTHR30055:SF219">
    <property type="entry name" value="TRANSCRIPTIONAL REGULATORY PROTEIN"/>
    <property type="match status" value="1"/>
</dbReference>
<name>A0ABN3Y8Q2_9ACTN</name>
<dbReference type="EMBL" id="BAAAWD010000015">
    <property type="protein sequence ID" value="GAA3022896.1"/>
    <property type="molecule type" value="Genomic_DNA"/>
</dbReference>
<evidence type="ECO:0000313" key="5">
    <source>
        <dbReference type="Proteomes" id="UP001499930"/>
    </source>
</evidence>
<evidence type="ECO:0000313" key="4">
    <source>
        <dbReference type="EMBL" id="GAA3022896.1"/>
    </source>
</evidence>
<organism evidence="4 5">
    <name type="scientific">Streptosporangium longisporum</name>
    <dbReference type="NCBI Taxonomy" id="46187"/>
    <lineage>
        <taxon>Bacteria</taxon>
        <taxon>Bacillati</taxon>
        <taxon>Actinomycetota</taxon>
        <taxon>Actinomycetes</taxon>
        <taxon>Streptosporangiales</taxon>
        <taxon>Streptosporangiaceae</taxon>
        <taxon>Streptosporangium</taxon>
    </lineage>
</organism>
<dbReference type="InterPro" id="IPR001647">
    <property type="entry name" value="HTH_TetR"/>
</dbReference>
<dbReference type="Gene3D" id="1.10.357.10">
    <property type="entry name" value="Tetracycline Repressor, domain 2"/>
    <property type="match status" value="1"/>
</dbReference>
<sequence>MGNREDLLAGAKRCLLERGWARTTVRDIAEAAGGVSHAAIGYHFGSRETLLVEAFVQAMEEWGAEIDRALGAYAGPGATPAQRYEALWTEMIRSFTTHRKLWIASAEAFVQAEHSPELRDRLAAGQREGRRGTASALAGVDEDAVPERTVRTLGSAHLALMNGVMMQWLLDPDHAPTGPEVVEGLRALIGSVAPDAPAPA</sequence>
<keyword evidence="5" id="KW-1185">Reference proteome</keyword>
<dbReference type="InterPro" id="IPR041583">
    <property type="entry name" value="TetR_C_31"/>
</dbReference>
<dbReference type="Pfam" id="PF17940">
    <property type="entry name" value="TetR_C_31"/>
    <property type="match status" value="1"/>
</dbReference>
<dbReference type="SUPFAM" id="SSF48498">
    <property type="entry name" value="Tetracyclin repressor-like, C-terminal domain"/>
    <property type="match status" value="1"/>
</dbReference>
<dbReference type="InterPro" id="IPR050109">
    <property type="entry name" value="HTH-type_TetR-like_transc_reg"/>
</dbReference>
<dbReference type="InterPro" id="IPR036271">
    <property type="entry name" value="Tet_transcr_reg_TetR-rel_C_sf"/>
</dbReference>
<dbReference type="RefSeq" id="WP_344900357.1">
    <property type="nucleotide sequence ID" value="NZ_BAAAWD010000015.1"/>
</dbReference>
<gene>
    <name evidence="4" type="ORF">GCM10017559_55080</name>
</gene>
<dbReference type="InterPro" id="IPR009057">
    <property type="entry name" value="Homeodomain-like_sf"/>
</dbReference>
<evidence type="ECO:0000256" key="1">
    <source>
        <dbReference type="ARBA" id="ARBA00023125"/>
    </source>
</evidence>
<dbReference type="PANTHER" id="PTHR30055">
    <property type="entry name" value="HTH-TYPE TRANSCRIPTIONAL REGULATOR RUTR"/>
    <property type="match status" value="1"/>
</dbReference>
<accession>A0ABN3Y8Q2</accession>
<dbReference type="SUPFAM" id="SSF46689">
    <property type="entry name" value="Homeodomain-like"/>
    <property type="match status" value="1"/>
</dbReference>
<protein>
    <submittedName>
        <fullName evidence="4">TetR/AcrR family transcriptional regulator</fullName>
    </submittedName>
</protein>
<feature type="domain" description="HTH tetR-type" evidence="3">
    <location>
        <begin position="1"/>
        <end position="62"/>
    </location>
</feature>
<evidence type="ECO:0000256" key="2">
    <source>
        <dbReference type="PROSITE-ProRule" id="PRU00335"/>
    </source>
</evidence>
<keyword evidence="1 2" id="KW-0238">DNA-binding</keyword>
<proteinExistence type="predicted"/>
<comment type="caution">
    <text evidence="4">The sequence shown here is derived from an EMBL/GenBank/DDBJ whole genome shotgun (WGS) entry which is preliminary data.</text>
</comment>
<evidence type="ECO:0000259" key="3">
    <source>
        <dbReference type="PROSITE" id="PS50977"/>
    </source>
</evidence>
<reference evidence="4 5" key="1">
    <citation type="journal article" date="2019" name="Int. J. Syst. Evol. Microbiol.">
        <title>The Global Catalogue of Microorganisms (GCM) 10K type strain sequencing project: providing services to taxonomists for standard genome sequencing and annotation.</title>
        <authorList>
            <consortium name="The Broad Institute Genomics Platform"/>
            <consortium name="The Broad Institute Genome Sequencing Center for Infectious Disease"/>
            <person name="Wu L."/>
            <person name="Ma J."/>
        </authorList>
    </citation>
    <scope>NUCLEOTIDE SEQUENCE [LARGE SCALE GENOMIC DNA]</scope>
    <source>
        <strain evidence="4 5">JCM 3106</strain>
    </source>
</reference>